<keyword evidence="4" id="KW-1185">Reference proteome</keyword>
<dbReference type="RefSeq" id="XP_069201203.1">
    <property type="nucleotide sequence ID" value="XM_069343376.1"/>
</dbReference>
<name>A0ABR3PFN3_9PEZI</name>
<feature type="region of interest" description="Disordered" evidence="2">
    <location>
        <begin position="313"/>
        <end position="370"/>
    </location>
</feature>
<accession>A0ABR3PFN3</accession>
<dbReference type="EMBL" id="JBFMKM010000008">
    <property type="protein sequence ID" value="KAL1304929.1"/>
    <property type="molecule type" value="Genomic_DNA"/>
</dbReference>
<dbReference type="Proteomes" id="UP001562354">
    <property type="component" value="Unassembled WGS sequence"/>
</dbReference>
<feature type="region of interest" description="Disordered" evidence="2">
    <location>
        <begin position="109"/>
        <end position="129"/>
    </location>
</feature>
<evidence type="ECO:0000313" key="4">
    <source>
        <dbReference type="Proteomes" id="UP001562354"/>
    </source>
</evidence>
<reference evidence="3 4" key="1">
    <citation type="submission" date="2024-07" db="EMBL/GenBank/DDBJ databases">
        <title>Draft sequence of the Neodothiora populina.</title>
        <authorList>
            <person name="Drown D.D."/>
            <person name="Schuette U.S."/>
            <person name="Buechlein A.B."/>
            <person name="Rusch D.R."/>
            <person name="Winton L.W."/>
            <person name="Adams G.A."/>
        </authorList>
    </citation>
    <scope>NUCLEOTIDE SEQUENCE [LARGE SCALE GENOMIC DNA]</scope>
    <source>
        <strain evidence="3 4">CPC 39397</strain>
    </source>
</reference>
<keyword evidence="1" id="KW-0175">Coiled coil</keyword>
<dbReference type="GeneID" id="95977543"/>
<evidence type="ECO:0000256" key="2">
    <source>
        <dbReference type="SAM" id="MobiDB-lite"/>
    </source>
</evidence>
<protein>
    <submittedName>
        <fullName evidence="3">Uncharacterized protein</fullName>
    </submittedName>
</protein>
<comment type="caution">
    <text evidence="3">The sequence shown here is derived from an EMBL/GenBank/DDBJ whole genome shotgun (WGS) entry which is preliminary data.</text>
</comment>
<feature type="coiled-coil region" evidence="1">
    <location>
        <begin position="214"/>
        <end position="312"/>
    </location>
</feature>
<organism evidence="3 4">
    <name type="scientific">Neodothiora populina</name>
    <dbReference type="NCBI Taxonomy" id="2781224"/>
    <lineage>
        <taxon>Eukaryota</taxon>
        <taxon>Fungi</taxon>
        <taxon>Dikarya</taxon>
        <taxon>Ascomycota</taxon>
        <taxon>Pezizomycotina</taxon>
        <taxon>Dothideomycetes</taxon>
        <taxon>Dothideomycetidae</taxon>
        <taxon>Dothideales</taxon>
        <taxon>Dothioraceae</taxon>
        <taxon>Neodothiora</taxon>
    </lineage>
</organism>
<proteinExistence type="predicted"/>
<evidence type="ECO:0000256" key="1">
    <source>
        <dbReference type="SAM" id="Coils"/>
    </source>
</evidence>
<gene>
    <name evidence="3" type="ORF">AAFC00_003843</name>
</gene>
<evidence type="ECO:0000313" key="3">
    <source>
        <dbReference type="EMBL" id="KAL1304929.1"/>
    </source>
</evidence>
<sequence length="550" mass="61848">MGKKRRNVEIAENGVDEKSGSSGGGGSRTDASVRKGSSSKRKRYSIDLDDAQSHIQQNERQDAMSEVLAKTSLLAESYQDLDRTRLLDFSSKLLDLVLPVLRKDGQPEAVVDAERSSGSNSCETGHGERTSSLAALDGDFKASGTSLTQMQQARQQYGHRRDLLGEEETRKLLDDRIEALESGLAQLRKAQCEHDQQRHSLVGAETRTPSSGRLENLENKLTQVHRAQDEHKDKQQSEIDALQAETTTLRQEVEMIRLQREQQRQWNKSVLKDQSDNFRKEIDALTTQLKSQEDQQKELRTFRAELAELKASIAAKPTTKQQTSLGPIPTAKKHPFHENDPAGKALTRHRQQQQQQQPPPQPPPRSASEPLWITPQELKDADLIRTSIASRQQSWTHFLSQRGNYLYAPNLENGLKDIVRDIRQFNIRAPRLCDLAFDLAMDATSDLYQFAVKGGDEDQDFHSVPLKIKAFEHIDELAALLLRGGGGAVTAGSVAGAVGLRRENVKRDIAILQDQKKKLQAELRLRIPDFRLDAWFPKTTAGLEKVLKWE</sequence>
<feature type="region of interest" description="Disordered" evidence="2">
    <location>
        <begin position="1"/>
        <end position="62"/>
    </location>
</feature>